<organism evidence="2 3">
    <name type="scientific">Hymenoscyphus albidus</name>
    <dbReference type="NCBI Taxonomy" id="595503"/>
    <lineage>
        <taxon>Eukaryota</taxon>
        <taxon>Fungi</taxon>
        <taxon>Dikarya</taxon>
        <taxon>Ascomycota</taxon>
        <taxon>Pezizomycotina</taxon>
        <taxon>Leotiomycetes</taxon>
        <taxon>Helotiales</taxon>
        <taxon>Helotiaceae</taxon>
        <taxon>Hymenoscyphus</taxon>
    </lineage>
</organism>
<dbReference type="AlphaFoldDB" id="A0A9N9Q6M6"/>
<evidence type="ECO:0000313" key="2">
    <source>
        <dbReference type="EMBL" id="CAG8977099.1"/>
    </source>
</evidence>
<keyword evidence="3" id="KW-1185">Reference proteome</keyword>
<dbReference type="Proteomes" id="UP000701801">
    <property type="component" value="Unassembled WGS sequence"/>
</dbReference>
<dbReference type="EMBL" id="CAJVRM010000204">
    <property type="protein sequence ID" value="CAG8977099.1"/>
    <property type="molecule type" value="Genomic_DNA"/>
</dbReference>
<comment type="caution">
    <text evidence="2">The sequence shown here is derived from an EMBL/GenBank/DDBJ whole genome shotgun (WGS) entry which is preliminary data.</text>
</comment>
<name>A0A9N9Q6M6_9HELO</name>
<proteinExistence type="predicted"/>
<sequence>MISIAIYKYVSLAHDTTCLAVSLLPLLASQFLISALDWTAVAAYAEEPLCGDKQLYEMNVPTLQMMNETCFSTTFIGRVQHARKPSFWPFDHLIIFGVPLLDTHSKNTRIRQQLWMPLKQLSGSHSEDGDTMNDGNELISSRNCKDSGSANGSTPFLPRRQTRQHRRNPELRGKLGAIEIEMLDKRSFSDTKKPICLREKRRIDKPNEVAK</sequence>
<reference evidence="2" key="1">
    <citation type="submission" date="2021-07" db="EMBL/GenBank/DDBJ databases">
        <authorList>
            <person name="Durling M."/>
        </authorList>
    </citation>
    <scope>NUCLEOTIDE SEQUENCE</scope>
</reference>
<feature type="region of interest" description="Disordered" evidence="1">
    <location>
        <begin position="121"/>
        <end position="172"/>
    </location>
</feature>
<protein>
    <submittedName>
        <fullName evidence="2">Uncharacterized protein</fullName>
    </submittedName>
</protein>
<evidence type="ECO:0000313" key="3">
    <source>
        <dbReference type="Proteomes" id="UP000701801"/>
    </source>
</evidence>
<accession>A0A9N9Q6M6</accession>
<evidence type="ECO:0000256" key="1">
    <source>
        <dbReference type="SAM" id="MobiDB-lite"/>
    </source>
</evidence>
<gene>
    <name evidence="2" type="ORF">HYALB_00012890</name>
</gene>
<feature type="compositionally biased region" description="Polar residues" evidence="1">
    <location>
        <begin position="138"/>
        <end position="154"/>
    </location>
</feature>